<dbReference type="EMBL" id="JABXJJ020000013">
    <property type="protein sequence ID" value="MDI5969999.1"/>
    <property type="molecule type" value="Genomic_DNA"/>
</dbReference>
<proteinExistence type="predicted"/>
<evidence type="ECO:0000313" key="2">
    <source>
        <dbReference type="EMBL" id="MDI5969999.1"/>
    </source>
</evidence>
<gene>
    <name evidence="2" type="ORF">POF50_011725</name>
</gene>
<organism evidence="2">
    <name type="scientific">Streptantibioticus silvisoli</name>
    <dbReference type="NCBI Taxonomy" id="2705255"/>
    <lineage>
        <taxon>Bacteria</taxon>
        <taxon>Bacillati</taxon>
        <taxon>Actinomycetota</taxon>
        <taxon>Actinomycetes</taxon>
        <taxon>Kitasatosporales</taxon>
        <taxon>Streptomycetaceae</taxon>
        <taxon>Streptantibioticus</taxon>
    </lineage>
</organism>
<feature type="region of interest" description="Disordered" evidence="1">
    <location>
        <begin position="77"/>
        <end position="101"/>
    </location>
</feature>
<comment type="caution">
    <text evidence="2">The sequence shown here is derived from an EMBL/GenBank/DDBJ whole genome shotgun (WGS) entry which is preliminary data.</text>
</comment>
<protein>
    <submittedName>
        <fullName evidence="2">Iron-sulfur protein</fullName>
    </submittedName>
</protein>
<sequence length="224" mass="23892">MNGSGALDALIEGESERVAAAYGRRPRRDVAASRFLHHYLWSVGLLFTGPWYLAGRVPRVPLDRLTADPATGAFTLDARGLECGPNGDGPGGDGPGGNEPEVVRDAVAEHVGPVLEAFGPRVRRGPRALWGMATDDLASGLWFLGRARGEEERGIRAATALLPGGTAPFPGAAAFRVLRGPSGTPHPTRTRLGCCLYYAITPDEPCLTCPRVTDGERLRRLERS</sequence>
<dbReference type="AlphaFoldDB" id="A0AA90GY99"/>
<reference evidence="2" key="1">
    <citation type="submission" date="2023-05" db="EMBL/GenBank/DDBJ databases">
        <title>Streptantibioticus silvisoli sp. nov., acidotolerant actinomycetes 1 from pine litter.</title>
        <authorList>
            <person name="Swiecimska M."/>
            <person name="Golinska P."/>
            <person name="Sangal V."/>
            <person name="Wachnowicz B."/>
            <person name="Goodfellow M."/>
        </authorList>
    </citation>
    <scope>NUCLEOTIDE SEQUENCE</scope>
    <source>
        <strain evidence="2">SL13</strain>
    </source>
</reference>
<dbReference type="RefSeq" id="WP_282698668.1">
    <property type="nucleotide sequence ID" value="NZ_JABXJJ020000013.1"/>
</dbReference>
<name>A0AA90GY99_9ACTN</name>
<feature type="compositionally biased region" description="Gly residues" evidence="1">
    <location>
        <begin position="86"/>
        <end position="97"/>
    </location>
</feature>
<evidence type="ECO:0000256" key="1">
    <source>
        <dbReference type="SAM" id="MobiDB-lite"/>
    </source>
</evidence>
<accession>A0AA90GY99</accession>